<evidence type="ECO:0000313" key="2">
    <source>
        <dbReference type="EMBL" id="ATL49384.1"/>
    </source>
</evidence>
<name>A0A291QZW3_9BACT</name>
<feature type="domain" description="DUF6896" evidence="1">
    <location>
        <begin position="8"/>
        <end position="145"/>
    </location>
</feature>
<evidence type="ECO:0000259" key="1">
    <source>
        <dbReference type="Pfam" id="PF21837"/>
    </source>
</evidence>
<dbReference type="KEGG" id="cbae:COR50_20605"/>
<dbReference type="EMBL" id="CP023777">
    <property type="protein sequence ID" value="ATL49384.1"/>
    <property type="molecule type" value="Genomic_DNA"/>
</dbReference>
<gene>
    <name evidence="2" type="ORF">COR50_20605</name>
</gene>
<reference evidence="2 3" key="1">
    <citation type="submission" date="2017-10" db="EMBL/GenBank/DDBJ databases">
        <title>Paenichitinophaga pekingensis gen. nov., sp. nov., isolated from activated sludge.</title>
        <authorList>
            <person name="Jin D."/>
            <person name="Kong X."/>
            <person name="Deng Y."/>
            <person name="Bai Z."/>
        </authorList>
    </citation>
    <scope>NUCLEOTIDE SEQUENCE [LARGE SCALE GENOMIC DNA]</scope>
    <source>
        <strain evidence="2 3">13</strain>
    </source>
</reference>
<dbReference type="Proteomes" id="UP000220133">
    <property type="component" value="Chromosome"/>
</dbReference>
<dbReference type="RefSeq" id="WP_098195751.1">
    <property type="nucleotide sequence ID" value="NZ_CP023777.1"/>
</dbReference>
<keyword evidence="3" id="KW-1185">Reference proteome</keyword>
<organism evidence="2 3">
    <name type="scientific">Chitinophaga caeni</name>
    <dbReference type="NCBI Taxonomy" id="2029983"/>
    <lineage>
        <taxon>Bacteria</taxon>
        <taxon>Pseudomonadati</taxon>
        <taxon>Bacteroidota</taxon>
        <taxon>Chitinophagia</taxon>
        <taxon>Chitinophagales</taxon>
        <taxon>Chitinophagaceae</taxon>
        <taxon>Chitinophaga</taxon>
    </lineage>
</organism>
<dbReference type="Pfam" id="PF21837">
    <property type="entry name" value="DUF6896"/>
    <property type="match status" value="1"/>
</dbReference>
<protein>
    <recommendedName>
        <fullName evidence="1">DUF6896 domain-containing protein</fullName>
    </recommendedName>
</protein>
<accession>A0A291QZW3</accession>
<dbReference type="InterPro" id="IPR054191">
    <property type="entry name" value="DUF6896"/>
</dbReference>
<dbReference type="OrthoDB" id="676223at2"/>
<proteinExistence type="predicted"/>
<dbReference type="AlphaFoldDB" id="A0A291QZW3"/>
<evidence type="ECO:0000313" key="3">
    <source>
        <dbReference type="Proteomes" id="UP000220133"/>
    </source>
</evidence>
<sequence>MIFDSLFFEEVLFEYANRIHLFNDFLVQKFELKDIPYNESGRAFPKIGSLEINNEVINYRFHGRGATLFWDGIEMKFDIDANSNHRIITSSWPYLTFLSGYVNNFDKSRYPFSLIDQVLVSFEEKGFLMARKEGESVFHINELWYEKRKLGLEYKGDNNAEIDW</sequence>